<evidence type="ECO:0000256" key="1">
    <source>
        <dbReference type="SAM" id="MobiDB-lite"/>
    </source>
</evidence>
<accession>A0AAN9YZV7</accession>
<dbReference type="AlphaFoldDB" id="A0AAN9YZV7"/>
<reference evidence="2 3" key="1">
    <citation type="submission" date="2024-03" db="EMBL/GenBank/DDBJ databases">
        <title>The genome assembly and annotation of the cricket Gryllus longicercus Weissman &amp; Gray.</title>
        <authorList>
            <person name="Szrajer S."/>
            <person name="Gray D."/>
            <person name="Ylla G."/>
        </authorList>
    </citation>
    <scope>NUCLEOTIDE SEQUENCE [LARGE SCALE GENOMIC DNA]</scope>
    <source>
        <strain evidence="2">DAG 2021-001</strain>
        <tissue evidence="2">Whole body minus gut</tissue>
    </source>
</reference>
<dbReference type="EMBL" id="JAZDUA010000267">
    <property type="protein sequence ID" value="KAK7862633.1"/>
    <property type="molecule type" value="Genomic_DNA"/>
</dbReference>
<comment type="caution">
    <text evidence="2">The sequence shown here is derived from an EMBL/GenBank/DDBJ whole genome shotgun (WGS) entry which is preliminary data.</text>
</comment>
<sequence>MRRRCEWHSLGPGVAWVLGRAARGRAGAAWVHRPARYERAVGAAALLRSTDDPGARGSGALSAHTAVPARAPARPPSQPPPPLLSRASHRNHISPLTLSPFPIPTLFYVHSSRYPLPVTLSQ</sequence>
<dbReference type="Proteomes" id="UP001378592">
    <property type="component" value="Unassembled WGS sequence"/>
</dbReference>
<evidence type="ECO:0000313" key="3">
    <source>
        <dbReference type="Proteomes" id="UP001378592"/>
    </source>
</evidence>
<feature type="compositionally biased region" description="Pro residues" evidence="1">
    <location>
        <begin position="73"/>
        <end position="83"/>
    </location>
</feature>
<feature type="region of interest" description="Disordered" evidence="1">
    <location>
        <begin position="49"/>
        <end position="89"/>
    </location>
</feature>
<gene>
    <name evidence="2" type="ORF">R5R35_001608</name>
</gene>
<protein>
    <submittedName>
        <fullName evidence="2">Uncharacterized protein</fullName>
    </submittedName>
</protein>
<proteinExistence type="predicted"/>
<organism evidence="2 3">
    <name type="scientific">Gryllus longicercus</name>
    <dbReference type="NCBI Taxonomy" id="2509291"/>
    <lineage>
        <taxon>Eukaryota</taxon>
        <taxon>Metazoa</taxon>
        <taxon>Ecdysozoa</taxon>
        <taxon>Arthropoda</taxon>
        <taxon>Hexapoda</taxon>
        <taxon>Insecta</taxon>
        <taxon>Pterygota</taxon>
        <taxon>Neoptera</taxon>
        <taxon>Polyneoptera</taxon>
        <taxon>Orthoptera</taxon>
        <taxon>Ensifera</taxon>
        <taxon>Gryllidea</taxon>
        <taxon>Grylloidea</taxon>
        <taxon>Gryllidae</taxon>
        <taxon>Gryllinae</taxon>
        <taxon>Gryllus</taxon>
    </lineage>
</organism>
<evidence type="ECO:0000313" key="2">
    <source>
        <dbReference type="EMBL" id="KAK7862633.1"/>
    </source>
</evidence>
<keyword evidence="3" id="KW-1185">Reference proteome</keyword>
<name>A0AAN9YZV7_9ORTH</name>